<evidence type="ECO:0000259" key="8">
    <source>
        <dbReference type="Pfam" id="PF00542"/>
    </source>
</evidence>
<reference evidence="11" key="1">
    <citation type="submission" date="2021-02" db="EMBL/GenBank/DDBJ databases">
        <authorList>
            <person name="Nowell W R."/>
        </authorList>
    </citation>
    <scope>NUCLEOTIDE SEQUENCE</scope>
</reference>
<dbReference type="AlphaFoldDB" id="A0A8S2MI27"/>
<comment type="caution">
    <text evidence="11">The sequence shown here is derived from an EMBL/GenBank/DDBJ whole genome shotgun (WGS) entry which is preliminary data.</text>
</comment>
<keyword evidence="3 7" id="KW-0812">Transmembrane</keyword>
<dbReference type="Gene3D" id="3.30.1390.10">
    <property type="match status" value="1"/>
</dbReference>
<feature type="transmembrane region" description="Helical" evidence="7">
    <location>
        <begin position="286"/>
        <end position="306"/>
    </location>
</feature>
<name>A0A8S2MI27_9BILA</name>
<feature type="domain" description="Large ribosomal subunit protein bL12 C-terminal" evidence="8">
    <location>
        <begin position="19"/>
        <end position="82"/>
    </location>
</feature>
<proteinExistence type="inferred from homology"/>
<evidence type="ECO:0000313" key="11">
    <source>
        <dbReference type="EMBL" id="CAF3958827.1"/>
    </source>
</evidence>
<dbReference type="GO" id="GO:0008381">
    <property type="term" value="F:mechanosensitive monoatomic ion channel activity"/>
    <property type="evidence" value="ECO:0007669"/>
    <property type="project" value="TreeGrafter"/>
</dbReference>
<evidence type="ECO:0000256" key="7">
    <source>
        <dbReference type="SAM" id="Phobius"/>
    </source>
</evidence>
<dbReference type="InterPro" id="IPR012496">
    <property type="entry name" value="TMC_dom"/>
</dbReference>
<evidence type="ECO:0008006" key="13">
    <source>
        <dbReference type="Google" id="ProtNLM"/>
    </source>
</evidence>
<accession>A0A8S2MI27</accession>
<dbReference type="InterPro" id="IPR014719">
    <property type="entry name" value="Ribosomal_bL12_C/ClpS-like"/>
</dbReference>
<dbReference type="SUPFAM" id="SSF54736">
    <property type="entry name" value="ClpS-like"/>
    <property type="match status" value="1"/>
</dbReference>
<feature type="transmembrane region" description="Helical" evidence="7">
    <location>
        <begin position="218"/>
        <end position="240"/>
    </location>
</feature>
<evidence type="ECO:0000256" key="4">
    <source>
        <dbReference type="ARBA" id="ARBA00022989"/>
    </source>
</evidence>
<feature type="transmembrane region" description="Helical" evidence="7">
    <location>
        <begin position="498"/>
        <end position="522"/>
    </location>
</feature>
<dbReference type="EMBL" id="CAJOBJ010001997">
    <property type="protein sequence ID" value="CAF3906202.1"/>
    <property type="molecule type" value="Genomic_DNA"/>
</dbReference>
<dbReference type="EMBL" id="CAJOBI010003173">
    <property type="protein sequence ID" value="CAF3958827.1"/>
    <property type="molecule type" value="Genomic_DNA"/>
</dbReference>
<dbReference type="Proteomes" id="UP000676336">
    <property type="component" value="Unassembled WGS sequence"/>
</dbReference>
<dbReference type="GO" id="GO:0005886">
    <property type="term" value="C:plasma membrane"/>
    <property type="evidence" value="ECO:0007669"/>
    <property type="project" value="InterPro"/>
</dbReference>
<dbReference type="PANTHER" id="PTHR23302">
    <property type="entry name" value="TRANSMEMBRANE CHANNEL-RELATED"/>
    <property type="match status" value="1"/>
</dbReference>
<dbReference type="InterPro" id="IPR038900">
    <property type="entry name" value="TMC"/>
</dbReference>
<feature type="region of interest" description="Disordered" evidence="6">
    <location>
        <begin position="610"/>
        <end position="631"/>
    </location>
</feature>
<evidence type="ECO:0000256" key="1">
    <source>
        <dbReference type="ARBA" id="ARBA00004141"/>
    </source>
</evidence>
<feature type="transmembrane region" description="Helical" evidence="7">
    <location>
        <begin position="552"/>
        <end position="579"/>
    </location>
</feature>
<protein>
    <recommendedName>
        <fullName evidence="13">Transmembrane channel-like protein</fullName>
    </recommendedName>
</protein>
<gene>
    <name evidence="10" type="ORF">GIL414_LOCUS6817</name>
    <name evidence="11" type="ORF">SMN809_LOCUS9673</name>
</gene>
<dbReference type="Pfam" id="PF07810">
    <property type="entry name" value="TMC"/>
    <property type="match status" value="1"/>
</dbReference>
<comment type="subcellular location">
    <subcellularLocation>
        <location evidence="1">Membrane</location>
        <topology evidence="1">Multi-pass membrane protein</topology>
    </subcellularLocation>
</comment>
<evidence type="ECO:0000259" key="9">
    <source>
        <dbReference type="Pfam" id="PF07810"/>
    </source>
</evidence>
<feature type="transmembrane region" description="Helical" evidence="7">
    <location>
        <begin position="389"/>
        <end position="414"/>
    </location>
</feature>
<comment type="similarity">
    <text evidence="2">Belongs to the TMC family.</text>
</comment>
<feature type="non-terminal residue" evidence="11">
    <location>
        <position position="1"/>
    </location>
</feature>
<dbReference type="GO" id="GO:0006412">
    <property type="term" value="P:translation"/>
    <property type="evidence" value="ECO:0007669"/>
    <property type="project" value="InterPro"/>
</dbReference>
<evidence type="ECO:0000256" key="6">
    <source>
        <dbReference type="SAM" id="MobiDB-lite"/>
    </source>
</evidence>
<dbReference type="Proteomes" id="UP000681720">
    <property type="component" value="Unassembled WGS sequence"/>
</dbReference>
<dbReference type="PANTHER" id="PTHR23302:SF24">
    <property type="entry name" value="TMC DOMAIN-CONTAINING PROTEIN"/>
    <property type="match status" value="1"/>
</dbReference>
<dbReference type="Pfam" id="PF00542">
    <property type="entry name" value="Ribosomal_L12"/>
    <property type="match status" value="1"/>
</dbReference>
<feature type="domain" description="TMC" evidence="9">
    <location>
        <begin position="415"/>
        <end position="481"/>
    </location>
</feature>
<dbReference type="InterPro" id="IPR013823">
    <property type="entry name" value="Ribosomal_bL12_C"/>
</dbReference>
<organism evidence="11 12">
    <name type="scientific">Rotaria magnacalcarata</name>
    <dbReference type="NCBI Taxonomy" id="392030"/>
    <lineage>
        <taxon>Eukaryota</taxon>
        <taxon>Metazoa</taxon>
        <taxon>Spiralia</taxon>
        <taxon>Gnathifera</taxon>
        <taxon>Rotifera</taxon>
        <taxon>Eurotatoria</taxon>
        <taxon>Bdelloidea</taxon>
        <taxon>Philodinida</taxon>
        <taxon>Philodinidae</taxon>
        <taxon>Rotaria</taxon>
    </lineage>
</organism>
<feature type="transmembrane region" description="Helical" evidence="7">
    <location>
        <begin position="444"/>
        <end position="477"/>
    </location>
</feature>
<keyword evidence="5 7" id="KW-0472">Membrane</keyword>
<evidence type="ECO:0000256" key="3">
    <source>
        <dbReference type="ARBA" id="ARBA00022692"/>
    </source>
</evidence>
<evidence type="ECO:0000313" key="12">
    <source>
        <dbReference type="Proteomes" id="UP000676336"/>
    </source>
</evidence>
<sequence>KKEEEDEDISARPASQSVFKVRLIKFDDTKKVPVIKQVKDVVENINLVQAKKLVESIPQVLRDNLSKADAETMKAKIEAAGGMEAEITETARHAQNLQNFVDQQHRKLLEDRPKKASAIYRATAEALSNEFDGDISKVIDYIQVKLDWSLSHRRLLLHEVQRDASDNQDKLDNIANFVFDPTINIKRNRRFGTFIPTISSVERLYGTGVCAIFHLQTAFFLVNLLTMVIWIALIIIPYNILKPSATSSNVTFSFSSIFTTKGYLSQSILFQGTYPRGIINEKYNLSLIYFVTTYIYFFIWFVFITIRFSTTYKRKVFNSILHTKLGIGFRGTFARYDYTIRSSNQKQKHTEALQRQFLDLIENDETIDRVLLKKFETPQYKFKIVITNLFYILLAIGLDMFASLIFPIVFGSIIDLILNKTNRNFDGINLHVQLSPPVLLYSQLLIWFGIYFSPLLSIMVLLNIIFSFISHRLYIYIHSRRSDSYRRVFIWNGDHLEYLIYLLACLILILSVTCFVVFTTVVKPSENCGPFRQLSAAYQVIEFFLNEHQTSVLWISIINFITSPGFIYFLVATFIVIAYKLRHEALAEKQLVFIRDSNLANKKKLRENAVKKLNPQQKKKNTREEKTRTIPRTSAANEDIIDIERI</sequence>
<evidence type="ECO:0000256" key="5">
    <source>
        <dbReference type="ARBA" id="ARBA00023136"/>
    </source>
</evidence>
<keyword evidence="4 7" id="KW-1133">Transmembrane helix</keyword>
<evidence type="ECO:0000256" key="2">
    <source>
        <dbReference type="ARBA" id="ARBA00006510"/>
    </source>
</evidence>
<dbReference type="GO" id="GO:0003735">
    <property type="term" value="F:structural constituent of ribosome"/>
    <property type="evidence" value="ECO:0007669"/>
    <property type="project" value="InterPro"/>
</dbReference>
<evidence type="ECO:0000313" key="10">
    <source>
        <dbReference type="EMBL" id="CAF3906202.1"/>
    </source>
</evidence>